<proteinExistence type="predicted"/>
<evidence type="ECO:0000313" key="3">
    <source>
        <dbReference type="Proteomes" id="UP000598297"/>
    </source>
</evidence>
<keyword evidence="1" id="KW-1133">Transmembrane helix</keyword>
<dbReference type="AlphaFoldDB" id="A0A964UMU5"/>
<organism evidence="2 3">
    <name type="scientific">Streptomyces boluensis</name>
    <dbReference type="NCBI Taxonomy" id="1775135"/>
    <lineage>
        <taxon>Bacteria</taxon>
        <taxon>Bacillati</taxon>
        <taxon>Actinomycetota</taxon>
        <taxon>Actinomycetes</taxon>
        <taxon>Kitasatosporales</taxon>
        <taxon>Streptomycetaceae</taxon>
        <taxon>Streptomyces</taxon>
    </lineage>
</organism>
<dbReference type="EMBL" id="JAAAHS010000061">
    <property type="protein sequence ID" value="NBE51956.1"/>
    <property type="molecule type" value="Genomic_DNA"/>
</dbReference>
<feature type="transmembrane region" description="Helical" evidence="1">
    <location>
        <begin position="196"/>
        <end position="216"/>
    </location>
</feature>
<dbReference type="OrthoDB" id="940913at2"/>
<dbReference type="InterPro" id="IPR025333">
    <property type="entry name" value="DUF4239"/>
</dbReference>
<dbReference type="Pfam" id="PF14023">
    <property type="entry name" value="Bestrophin-like"/>
    <property type="match status" value="1"/>
</dbReference>
<keyword evidence="1" id="KW-0812">Transmembrane</keyword>
<name>A0A964UMU5_9ACTN</name>
<reference evidence="2" key="1">
    <citation type="submission" date="2020-01" db="EMBL/GenBank/DDBJ databases">
        <title>Whole-genome analyses of novel actinobacteria.</title>
        <authorList>
            <person name="Sahin N."/>
        </authorList>
    </citation>
    <scope>NUCLEOTIDE SEQUENCE</scope>
    <source>
        <strain evidence="2">YC537</strain>
    </source>
</reference>
<evidence type="ECO:0000256" key="1">
    <source>
        <dbReference type="SAM" id="Phobius"/>
    </source>
</evidence>
<comment type="caution">
    <text evidence="2">The sequence shown here is derived from an EMBL/GenBank/DDBJ whole genome shotgun (WGS) entry which is preliminary data.</text>
</comment>
<keyword evidence="3" id="KW-1185">Reference proteome</keyword>
<dbReference type="RefSeq" id="WP_161696434.1">
    <property type="nucleotide sequence ID" value="NZ_JAAAHS010000061.1"/>
</dbReference>
<sequence length="263" mass="28451">MTVTIVVIAASFAVGLLANRLLSRRMLGDEAEPLTVKDLTGPLQTLAVLVLAFVLVMAADSFGAAEEAARNEAAAVEQMFEVAEFVPEGVRERPQAVAVCYARSVIHQEWPTMKDGHHSPVPDEWANQFGASLKPLRNTTEFPMLLAADDDRSKARRDRLSQSTPAIPDVMYWFMLVTLALTVIAVAFILPTRRAGAEIATLAVFTALLTASLLVIHDVDRPYRGVINVDSVSMSVTLDDIAKDFVATYGAGKVPCDEQGLPA</sequence>
<protein>
    <submittedName>
        <fullName evidence="2">DUF4239 domain-containing protein</fullName>
    </submittedName>
</protein>
<dbReference type="Proteomes" id="UP000598297">
    <property type="component" value="Unassembled WGS sequence"/>
</dbReference>
<evidence type="ECO:0000313" key="2">
    <source>
        <dbReference type="EMBL" id="NBE51956.1"/>
    </source>
</evidence>
<keyword evidence="1" id="KW-0472">Membrane</keyword>
<accession>A0A964UMU5</accession>
<feature type="transmembrane region" description="Helical" evidence="1">
    <location>
        <begin position="42"/>
        <end position="62"/>
    </location>
</feature>
<feature type="transmembrane region" description="Helical" evidence="1">
    <location>
        <begin position="170"/>
        <end position="190"/>
    </location>
</feature>
<gene>
    <name evidence="2" type="ORF">GUY60_11080</name>
</gene>